<evidence type="ECO:0000256" key="1">
    <source>
        <dbReference type="PROSITE-ProRule" id="PRU00339"/>
    </source>
</evidence>
<comment type="caution">
    <text evidence="5">The sequence shown here is derived from an EMBL/GenBank/DDBJ whole genome shotgun (WGS) entry which is preliminary data.</text>
</comment>
<protein>
    <submittedName>
        <fullName evidence="5">CHAT domain-containing protein/Tfp pilus assembly protein PilF</fullName>
    </submittedName>
</protein>
<feature type="repeat" description="TPR" evidence="1">
    <location>
        <begin position="339"/>
        <end position="372"/>
    </location>
</feature>
<keyword evidence="6" id="KW-1185">Reference proteome</keyword>
<dbReference type="Pfam" id="PF12770">
    <property type="entry name" value="CHAT"/>
    <property type="match status" value="1"/>
</dbReference>
<dbReference type="SMART" id="SM00028">
    <property type="entry name" value="TPR"/>
    <property type="match status" value="10"/>
</dbReference>
<feature type="domain" description="CHAT" evidence="4">
    <location>
        <begin position="619"/>
        <end position="966"/>
    </location>
</feature>
<dbReference type="InterPro" id="IPR011990">
    <property type="entry name" value="TPR-like_helical_dom_sf"/>
</dbReference>
<evidence type="ECO:0000256" key="2">
    <source>
        <dbReference type="SAM" id="Coils"/>
    </source>
</evidence>
<dbReference type="Gene3D" id="1.25.40.10">
    <property type="entry name" value="Tetratricopeptide repeat domain"/>
    <property type="match status" value="2"/>
</dbReference>
<keyword evidence="2" id="KW-0175">Coiled coil</keyword>
<proteinExistence type="predicted"/>
<dbReference type="EMBL" id="JACHGW010000001">
    <property type="protein sequence ID" value="MBB6048687.1"/>
    <property type="molecule type" value="Genomic_DNA"/>
</dbReference>
<feature type="repeat" description="TPR" evidence="1">
    <location>
        <begin position="219"/>
        <end position="252"/>
    </location>
</feature>
<reference evidence="5 6" key="1">
    <citation type="submission" date="2020-08" db="EMBL/GenBank/DDBJ databases">
        <title>Genomic Encyclopedia of Type Strains, Phase IV (KMG-IV): sequencing the most valuable type-strain genomes for metagenomic binning, comparative biology and taxonomic classification.</title>
        <authorList>
            <person name="Goeker M."/>
        </authorList>
    </citation>
    <scope>NUCLEOTIDE SEQUENCE [LARGE SCALE GENOMIC DNA]</scope>
    <source>
        <strain evidence="5 6">DSM 23562</strain>
    </source>
</reference>
<feature type="coiled-coil region" evidence="2">
    <location>
        <begin position="478"/>
        <end position="534"/>
    </location>
</feature>
<feature type="region of interest" description="Disordered" evidence="3">
    <location>
        <begin position="709"/>
        <end position="770"/>
    </location>
</feature>
<dbReference type="InterPro" id="IPR019734">
    <property type="entry name" value="TPR_rpt"/>
</dbReference>
<dbReference type="SUPFAM" id="SSF48452">
    <property type="entry name" value="TPR-like"/>
    <property type="match status" value="3"/>
</dbReference>
<feature type="repeat" description="TPR" evidence="1">
    <location>
        <begin position="179"/>
        <end position="212"/>
    </location>
</feature>
<dbReference type="RefSeq" id="WP_184192322.1">
    <property type="nucleotide sequence ID" value="NZ_JACHGW010000001.1"/>
</dbReference>
<dbReference type="Proteomes" id="UP000520814">
    <property type="component" value="Unassembled WGS sequence"/>
</dbReference>
<evidence type="ECO:0000313" key="5">
    <source>
        <dbReference type="EMBL" id="MBB6048687.1"/>
    </source>
</evidence>
<sequence length="968" mass="105750">MTLNRNSMQQVLEKAAPEVMELVRQAQQANSAGDPEKALQLYSQAIEKARMLKDRIGEAGSLYITAGIYRRQGQTAKAIEYYQQAIPLYHELGSLRQEGVSLNFLGLLYVEQNDPKKSQESFEGALRVHRANKDAKGEAMALSNLGVLANMIGQPLKALEYLEQSLPPTRALGDTAREAEILSKLGDVYQALSQPQKALEFYLKALPTLETLKNKTTLAQTANNLGNLYDMLGQPQKALEFYQRALPLFRAAGEKHNEANVLNNMAILHKTQGQPQRAQELFGQAGTLYRALGNKVGEATVLHNQADSYLKQGQPQKALAAFQQALTLFQALRYRSGEGKTLTSVGKAYSALQQPQKALPYLQQALAIHRETGERTGEISALSQLALTDEQLKRPASAEAHYAQAIESLERLRTRLGGLTEAKSTVLAGTLEIYYRYLQLLLAQGKEARAFEVAQQTKARSLLDLMAAGRVDLSAELQPDERQKLQALRERADTLNQQMVKEGVENEVGAKQRYAALKQELQKTESQLQTLTDTLYATHPRLAQAQAAKTVTLSGLATLLPPDTALLEYVVLSEKTLALFVATHRGVKALTLPLSYPKLVTQAATFRAACADPRKDYKPLATELHKLLLTPAAKQLTGVKRLVICPDGALWDVPFQALLTGGQFLAQRYEISYAYSATGAQAALTTKAKRKQPTQTLLAIANPDFGSTKRFGDLDNLPGQRPIDTPSRPIDTPSRPIDTPSRPIDTPSRPIDSPSRPIDSPSRPIDSPSRAFDIVSRGKAIVALPGTQREADALKRLFPSATLMTGSAAQESTAKAEATKFRFLHFATHGFFNDASPLLSSLVLAQPSAGSKDDGFLTAREIFDLDLSAEMVVLSACNTARGVQRTGDGVIGLTWALFVAGCPTQVVSQWAVDDASTATLMAGFYGNLATKKQGKGAALRQASLALLQNPKHAHPYYWAPFVLMGDWR</sequence>
<feature type="compositionally biased region" description="Low complexity" evidence="3">
    <location>
        <begin position="743"/>
        <end position="770"/>
    </location>
</feature>
<dbReference type="PANTHER" id="PTHR10098:SF108">
    <property type="entry name" value="TETRATRICOPEPTIDE REPEAT PROTEIN 28"/>
    <property type="match status" value="1"/>
</dbReference>
<accession>A0A7W9SL76</accession>
<gene>
    <name evidence="5" type="ORF">HNQ39_000449</name>
</gene>
<evidence type="ECO:0000313" key="6">
    <source>
        <dbReference type="Proteomes" id="UP000520814"/>
    </source>
</evidence>
<dbReference type="InterPro" id="IPR024983">
    <property type="entry name" value="CHAT_dom"/>
</dbReference>
<dbReference type="PANTHER" id="PTHR10098">
    <property type="entry name" value="RAPSYN-RELATED"/>
    <property type="match status" value="1"/>
</dbReference>
<organism evidence="5 6">
    <name type="scientific">Armatimonas rosea</name>
    <dbReference type="NCBI Taxonomy" id="685828"/>
    <lineage>
        <taxon>Bacteria</taxon>
        <taxon>Bacillati</taxon>
        <taxon>Armatimonadota</taxon>
        <taxon>Armatimonadia</taxon>
        <taxon>Armatimonadales</taxon>
        <taxon>Armatimonadaceae</taxon>
        <taxon>Armatimonas</taxon>
    </lineage>
</organism>
<keyword evidence="1" id="KW-0802">TPR repeat</keyword>
<dbReference type="AlphaFoldDB" id="A0A7W9SL76"/>
<evidence type="ECO:0000256" key="3">
    <source>
        <dbReference type="SAM" id="MobiDB-lite"/>
    </source>
</evidence>
<dbReference type="PROSITE" id="PS50005">
    <property type="entry name" value="TPR"/>
    <property type="match status" value="4"/>
</dbReference>
<feature type="repeat" description="TPR" evidence="1">
    <location>
        <begin position="299"/>
        <end position="332"/>
    </location>
</feature>
<evidence type="ECO:0000259" key="4">
    <source>
        <dbReference type="Pfam" id="PF12770"/>
    </source>
</evidence>
<name>A0A7W9SL76_ARMRO</name>
<dbReference type="Pfam" id="PF13424">
    <property type="entry name" value="TPR_12"/>
    <property type="match status" value="5"/>
</dbReference>